<dbReference type="GO" id="GO:0031204">
    <property type="term" value="P:post-translational protein targeting to membrane, translocation"/>
    <property type="evidence" value="ECO:0007669"/>
    <property type="project" value="TreeGrafter"/>
</dbReference>
<keyword evidence="14" id="KW-1185">Reference proteome</keyword>
<evidence type="ECO:0000256" key="8">
    <source>
        <dbReference type="ARBA" id="ARBA00022989"/>
    </source>
</evidence>
<dbReference type="Proteomes" id="UP001174909">
    <property type="component" value="Unassembled WGS sequence"/>
</dbReference>
<evidence type="ECO:0000313" key="13">
    <source>
        <dbReference type="EMBL" id="CAI8055872.1"/>
    </source>
</evidence>
<dbReference type="Pfam" id="PF03839">
    <property type="entry name" value="Sec62"/>
    <property type="match status" value="1"/>
</dbReference>
<keyword evidence="4" id="KW-0813">Transport</keyword>
<keyword evidence="10 12" id="KW-0472">Membrane</keyword>
<reference evidence="13" key="1">
    <citation type="submission" date="2023-03" db="EMBL/GenBank/DDBJ databases">
        <authorList>
            <person name="Steffen K."/>
            <person name="Cardenas P."/>
        </authorList>
    </citation>
    <scope>NUCLEOTIDE SEQUENCE</scope>
</reference>
<keyword evidence="9" id="KW-0811">Translocation</keyword>
<feature type="compositionally biased region" description="Basic and acidic residues" evidence="11">
    <location>
        <begin position="58"/>
        <end position="72"/>
    </location>
</feature>
<gene>
    <name evidence="13" type="ORF">GBAR_LOCUS30463</name>
</gene>
<feature type="region of interest" description="Disordered" evidence="11">
    <location>
        <begin position="53"/>
        <end position="72"/>
    </location>
</feature>
<dbReference type="InterPro" id="IPR004728">
    <property type="entry name" value="Sec62"/>
</dbReference>
<feature type="transmembrane region" description="Helical" evidence="12">
    <location>
        <begin position="203"/>
        <end position="222"/>
    </location>
</feature>
<dbReference type="AlphaFoldDB" id="A0AA35XLJ4"/>
<organism evidence="13 14">
    <name type="scientific">Geodia barretti</name>
    <name type="common">Barrett's horny sponge</name>
    <dbReference type="NCBI Taxonomy" id="519541"/>
    <lineage>
        <taxon>Eukaryota</taxon>
        <taxon>Metazoa</taxon>
        <taxon>Porifera</taxon>
        <taxon>Demospongiae</taxon>
        <taxon>Heteroscleromorpha</taxon>
        <taxon>Tetractinellida</taxon>
        <taxon>Astrophorina</taxon>
        <taxon>Geodiidae</taxon>
        <taxon>Geodia</taxon>
    </lineage>
</organism>
<feature type="region of interest" description="Disordered" evidence="11">
    <location>
        <begin position="104"/>
        <end position="148"/>
    </location>
</feature>
<feature type="transmembrane region" description="Helical" evidence="12">
    <location>
        <begin position="178"/>
        <end position="197"/>
    </location>
</feature>
<evidence type="ECO:0000256" key="9">
    <source>
        <dbReference type="ARBA" id="ARBA00023010"/>
    </source>
</evidence>
<keyword evidence="7" id="KW-0653">Protein transport</keyword>
<evidence type="ECO:0000256" key="2">
    <source>
        <dbReference type="ARBA" id="ARBA00010604"/>
    </source>
</evidence>
<evidence type="ECO:0000256" key="1">
    <source>
        <dbReference type="ARBA" id="ARBA00004477"/>
    </source>
</evidence>
<keyword evidence="8 12" id="KW-1133">Transmembrane helix</keyword>
<comment type="similarity">
    <text evidence="2">Belongs to the SEC62 family.</text>
</comment>
<feature type="transmembrane region" description="Helical" evidence="12">
    <location>
        <begin position="227"/>
        <end position="246"/>
    </location>
</feature>
<comment type="subcellular location">
    <subcellularLocation>
        <location evidence="1">Endoplasmic reticulum membrane</location>
        <topology evidence="1">Multi-pass membrane protein</topology>
    </subcellularLocation>
</comment>
<dbReference type="PANTHER" id="PTHR12443:SF9">
    <property type="entry name" value="TRANSLOCATION PROTEIN SEC62"/>
    <property type="match status" value="1"/>
</dbReference>
<evidence type="ECO:0000256" key="6">
    <source>
        <dbReference type="ARBA" id="ARBA00022824"/>
    </source>
</evidence>
<dbReference type="GO" id="GO:0005789">
    <property type="term" value="C:endoplasmic reticulum membrane"/>
    <property type="evidence" value="ECO:0007669"/>
    <property type="project" value="UniProtKB-SubCell"/>
</dbReference>
<name>A0AA35XLJ4_GEOBA</name>
<accession>A0AA35XLJ4</accession>
<evidence type="ECO:0000256" key="11">
    <source>
        <dbReference type="SAM" id="MobiDB-lite"/>
    </source>
</evidence>
<evidence type="ECO:0000313" key="14">
    <source>
        <dbReference type="Proteomes" id="UP001174909"/>
    </source>
</evidence>
<proteinExistence type="inferred from homology"/>
<comment type="caution">
    <text evidence="13">The sequence shown here is derived from an EMBL/GenBank/DDBJ whole genome shotgun (WGS) entry which is preliminary data.</text>
</comment>
<dbReference type="EMBL" id="CASHTH010004314">
    <property type="protein sequence ID" value="CAI8055872.1"/>
    <property type="molecule type" value="Genomic_DNA"/>
</dbReference>
<evidence type="ECO:0000256" key="12">
    <source>
        <dbReference type="SAM" id="Phobius"/>
    </source>
</evidence>
<evidence type="ECO:0000256" key="7">
    <source>
        <dbReference type="ARBA" id="ARBA00022927"/>
    </source>
</evidence>
<evidence type="ECO:0000256" key="5">
    <source>
        <dbReference type="ARBA" id="ARBA00022692"/>
    </source>
</evidence>
<evidence type="ECO:0000256" key="10">
    <source>
        <dbReference type="ARBA" id="ARBA00023136"/>
    </source>
</evidence>
<evidence type="ECO:0000256" key="3">
    <source>
        <dbReference type="ARBA" id="ARBA00021257"/>
    </source>
</evidence>
<keyword evidence="6" id="KW-0256">Endoplasmic reticulum</keyword>
<dbReference type="PANTHER" id="PTHR12443">
    <property type="entry name" value="TRANSLOCATION PROTEIN SEC62"/>
    <property type="match status" value="1"/>
</dbReference>
<evidence type="ECO:0000256" key="4">
    <source>
        <dbReference type="ARBA" id="ARBA00022448"/>
    </source>
</evidence>
<keyword evidence="5 12" id="KW-0812">Transmembrane</keyword>
<sequence>MSKDKKTLEGVAKYLRFNVRTKAAVLKREKVEYFTGSAAVDTLMKSKWAVVAGEASEGETKKPKKHEEGSEVEFHTRADAVSFCNYLIDLQYMLRVNKVEVKASTDTTDTGDDEATQPSKSVEQESDQPKKPAKTKVKGEEAKKKKKRYRLEIHQKQQFRDSDDLYIWKYNPPSTSTYVIGFVVVLGAVAWTLQPLWPASTRVAMWYVAMAAACVIGVLLVLLVLRWFLFGIVVVATLGKVHFWVFPNLNEEKYGFVDSFKPIYSIERSGDS</sequence>
<protein>
    <recommendedName>
        <fullName evidence="3">Translocation protein SEC62</fullName>
    </recommendedName>
</protein>